<feature type="region of interest" description="Disordered" evidence="1">
    <location>
        <begin position="2199"/>
        <end position="2229"/>
    </location>
</feature>
<feature type="compositionally biased region" description="Basic residues" evidence="1">
    <location>
        <begin position="1933"/>
        <end position="1942"/>
    </location>
</feature>
<protein>
    <submittedName>
        <fullName evidence="2">Uncharacterized protein</fullName>
    </submittedName>
</protein>
<feature type="compositionally biased region" description="Low complexity" evidence="1">
    <location>
        <begin position="2114"/>
        <end position="2132"/>
    </location>
</feature>
<feature type="region of interest" description="Disordered" evidence="1">
    <location>
        <begin position="705"/>
        <end position="750"/>
    </location>
</feature>
<feature type="compositionally biased region" description="Basic and acidic residues" evidence="1">
    <location>
        <begin position="2338"/>
        <end position="2349"/>
    </location>
</feature>
<accession>A0A813XLC6</accession>
<feature type="region of interest" description="Disordered" evidence="1">
    <location>
        <begin position="595"/>
        <end position="677"/>
    </location>
</feature>
<organism evidence="2 4">
    <name type="scientific">Didymodactylos carnosus</name>
    <dbReference type="NCBI Taxonomy" id="1234261"/>
    <lineage>
        <taxon>Eukaryota</taxon>
        <taxon>Metazoa</taxon>
        <taxon>Spiralia</taxon>
        <taxon>Gnathifera</taxon>
        <taxon>Rotifera</taxon>
        <taxon>Eurotatoria</taxon>
        <taxon>Bdelloidea</taxon>
        <taxon>Philodinida</taxon>
        <taxon>Philodinidae</taxon>
        <taxon>Didymodactylos</taxon>
    </lineage>
</organism>
<feature type="compositionally biased region" description="Polar residues" evidence="1">
    <location>
        <begin position="2176"/>
        <end position="2185"/>
    </location>
</feature>
<dbReference type="EMBL" id="CAJNOQ010001108">
    <property type="protein sequence ID" value="CAF0868575.1"/>
    <property type="molecule type" value="Genomic_DNA"/>
</dbReference>
<evidence type="ECO:0000313" key="2">
    <source>
        <dbReference type="EMBL" id="CAF0868575.1"/>
    </source>
</evidence>
<feature type="compositionally biased region" description="Basic and acidic residues" evidence="1">
    <location>
        <begin position="1651"/>
        <end position="1665"/>
    </location>
</feature>
<feature type="compositionally biased region" description="Polar residues" evidence="1">
    <location>
        <begin position="2199"/>
        <end position="2216"/>
    </location>
</feature>
<feature type="compositionally biased region" description="Polar residues" evidence="1">
    <location>
        <begin position="1477"/>
        <end position="1495"/>
    </location>
</feature>
<feature type="compositionally biased region" description="Basic and acidic residues" evidence="1">
    <location>
        <begin position="261"/>
        <end position="270"/>
    </location>
</feature>
<feature type="region of interest" description="Disordered" evidence="1">
    <location>
        <begin position="2297"/>
        <end position="2349"/>
    </location>
</feature>
<feature type="compositionally biased region" description="Basic and acidic residues" evidence="1">
    <location>
        <begin position="546"/>
        <end position="557"/>
    </location>
</feature>
<feature type="compositionally biased region" description="Polar residues" evidence="1">
    <location>
        <begin position="1917"/>
        <end position="1926"/>
    </location>
</feature>
<feature type="region of interest" description="Disordered" evidence="1">
    <location>
        <begin position="848"/>
        <end position="907"/>
    </location>
</feature>
<feature type="region of interest" description="Disordered" evidence="1">
    <location>
        <begin position="1986"/>
        <end position="2020"/>
    </location>
</feature>
<feature type="region of interest" description="Disordered" evidence="1">
    <location>
        <begin position="960"/>
        <end position="1007"/>
    </location>
</feature>
<feature type="region of interest" description="Disordered" evidence="1">
    <location>
        <begin position="2443"/>
        <end position="2486"/>
    </location>
</feature>
<feature type="region of interest" description="Disordered" evidence="1">
    <location>
        <begin position="1473"/>
        <end position="1524"/>
    </location>
</feature>
<feature type="compositionally biased region" description="Polar residues" evidence="1">
    <location>
        <begin position="2468"/>
        <end position="2484"/>
    </location>
</feature>
<feature type="region of interest" description="Disordered" evidence="1">
    <location>
        <begin position="2374"/>
        <end position="2417"/>
    </location>
</feature>
<feature type="compositionally biased region" description="Basic residues" evidence="1">
    <location>
        <begin position="1503"/>
        <end position="1512"/>
    </location>
</feature>
<feature type="compositionally biased region" description="Polar residues" evidence="1">
    <location>
        <begin position="1"/>
        <end position="26"/>
    </location>
</feature>
<dbReference type="Proteomes" id="UP000663829">
    <property type="component" value="Unassembled WGS sequence"/>
</dbReference>
<feature type="compositionally biased region" description="Basic and acidic residues" evidence="1">
    <location>
        <begin position="2381"/>
        <end position="2403"/>
    </location>
</feature>
<gene>
    <name evidence="2" type="ORF">GPM918_LOCUS6976</name>
    <name evidence="3" type="ORF">SRO942_LOCUS6976</name>
</gene>
<feature type="compositionally biased region" description="Polar residues" evidence="1">
    <location>
        <begin position="1130"/>
        <end position="1145"/>
    </location>
</feature>
<feature type="region of interest" description="Disordered" evidence="1">
    <location>
        <begin position="1052"/>
        <end position="1102"/>
    </location>
</feature>
<reference evidence="2" key="1">
    <citation type="submission" date="2021-02" db="EMBL/GenBank/DDBJ databases">
        <authorList>
            <person name="Nowell W R."/>
        </authorList>
    </citation>
    <scope>NUCLEOTIDE SEQUENCE</scope>
</reference>
<feature type="compositionally biased region" description="Polar residues" evidence="1">
    <location>
        <begin position="2152"/>
        <end position="2163"/>
    </location>
</feature>
<feature type="compositionally biased region" description="Polar residues" evidence="1">
    <location>
        <begin position="1295"/>
        <end position="1312"/>
    </location>
</feature>
<feature type="region of interest" description="Disordered" evidence="1">
    <location>
        <begin position="261"/>
        <end position="292"/>
    </location>
</feature>
<feature type="compositionally biased region" description="Polar residues" evidence="1">
    <location>
        <begin position="848"/>
        <end position="859"/>
    </location>
</feature>
<feature type="region of interest" description="Disordered" evidence="1">
    <location>
        <begin position="1906"/>
        <end position="1953"/>
    </location>
</feature>
<keyword evidence="4" id="KW-1185">Reference proteome</keyword>
<evidence type="ECO:0000313" key="3">
    <source>
        <dbReference type="EMBL" id="CAF3656039.1"/>
    </source>
</evidence>
<feature type="compositionally biased region" description="Basic and acidic residues" evidence="1">
    <location>
        <begin position="963"/>
        <end position="983"/>
    </location>
</feature>
<feature type="region of interest" description="Disordered" evidence="1">
    <location>
        <begin position="2100"/>
        <end position="2186"/>
    </location>
</feature>
<evidence type="ECO:0000313" key="4">
    <source>
        <dbReference type="Proteomes" id="UP000663829"/>
    </source>
</evidence>
<feature type="compositionally biased region" description="Basic residues" evidence="1">
    <location>
        <begin position="1056"/>
        <end position="1065"/>
    </location>
</feature>
<feature type="compositionally biased region" description="Polar residues" evidence="1">
    <location>
        <begin position="271"/>
        <end position="292"/>
    </location>
</feature>
<feature type="region of interest" description="Disordered" evidence="1">
    <location>
        <begin position="538"/>
        <end position="557"/>
    </location>
</feature>
<feature type="compositionally biased region" description="Basic and acidic residues" evidence="1">
    <location>
        <begin position="1628"/>
        <end position="1641"/>
    </location>
</feature>
<feature type="compositionally biased region" description="Polar residues" evidence="1">
    <location>
        <begin position="595"/>
        <end position="605"/>
    </location>
</feature>
<feature type="compositionally biased region" description="Polar residues" evidence="1">
    <location>
        <begin position="1666"/>
        <end position="1678"/>
    </location>
</feature>
<feature type="region of interest" description="Disordered" evidence="1">
    <location>
        <begin position="1128"/>
        <end position="1400"/>
    </location>
</feature>
<feature type="compositionally biased region" description="Polar residues" evidence="1">
    <location>
        <begin position="1369"/>
        <end position="1394"/>
    </location>
</feature>
<evidence type="ECO:0000256" key="1">
    <source>
        <dbReference type="SAM" id="MobiDB-lite"/>
    </source>
</evidence>
<feature type="compositionally biased region" description="Polar residues" evidence="1">
    <location>
        <begin position="636"/>
        <end position="664"/>
    </location>
</feature>
<feature type="compositionally biased region" description="Polar residues" evidence="1">
    <location>
        <begin position="712"/>
        <end position="725"/>
    </location>
</feature>
<dbReference type="OrthoDB" id="10064637at2759"/>
<feature type="compositionally biased region" description="Polar residues" evidence="1">
    <location>
        <begin position="984"/>
        <end position="1000"/>
    </location>
</feature>
<feature type="compositionally biased region" description="Polar residues" evidence="1">
    <location>
        <begin position="1157"/>
        <end position="1167"/>
    </location>
</feature>
<feature type="compositionally biased region" description="Basic residues" evidence="1">
    <location>
        <begin position="875"/>
        <end position="884"/>
    </location>
</feature>
<feature type="compositionally biased region" description="Basic residues" evidence="1">
    <location>
        <begin position="2055"/>
        <end position="2067"/>
    </location>
</feature>
<feature type="compositionally biased region" description="Basic residues" evidence="1">
    <location>
        <begin position="606"/>
        <end position="616"/>
    </location>
</feature>
<feature type="compositionally biased region" description="Low complexity" evidence="1">
    <location>
        <begin position="2446"/>
        <end position="2457"/>
    </location>
</feature>
<feature type="compositionally biased region" description="Polar residues" evidence="1">
    <location>
        <begin position="1191"/>
        <end position="1214"/>
    </location>
</feature>
<name>A0A813XLC6_9BILA</name>
<dbReference type="EMBL" id="CAJOBC010001108">
    <property type="protein sequence ID" value="CAF3656039.1"/>
    <property type="molecule type" value="Genomic_DNA"/>
</dbReference>
<feature type="compositionally biased region" description="Low complexity" evidence="1">
    <location>
        <begin position="1243"/>
        <end position="1256"/>
    </location>
</feature>
<comment type="caution">
    <text evidence="2">The sequence shown here is derived from an EMBL/GenBank/DDBJ whole genome shotgun (WGS) entry which is preliminary data.</text>
</comment>
<feature type="compositionally biased region" description="Polar residues" evidence="1">
    <location>
        <begin position="1223"/>
        <end position="1236"/>
    </location>
</feature>
<feature type="compositionally biased region" description="Polar residues" evidence="1">
    <location>
        <begin position="734"/>
        <end position="750"/>
    </location>
</feature>
<feature type="compositionally biased region" description="Polar residues" evidence="1">
    <location>
        <begin position="1993"/>
        <end position="2004"/>
    </location>
</feature>
<proteinExistence type="predicted"/>
<feature type="compositionally biased region" description="Basic and acidic residues" evidence="1">
    <location>
        <begin position="1681"/>
        <end position="1701"/>
    </location>
</feature>
<feature type="compositionally biased region" description="Polar residues" evidence="1">
    <location>
        <begin position="2404"/>
        <end position="2417"/>
    </location>
</feature>
<feature type="compositionally biased region" description="Polar residues" evidence="1">
    <location>
        <begin position="2101"/>
        <end position="2112"/>
    </location>
</feature>
<feature type="region of interest" description="Disordered" evidence="1">
    <location>
        <begin position="2032"/>
        <end position="2072"/>
    </location>
</feature>
<sequence>MIDSIPSLTSTKQLSSAEASIPSDSITQEEEKNVQELGIFSIKQQESGPSFERSLITAEIDSRYDSLIEHIESLRKPVGENETSIVRSEIPASKSHLLSTVEVSHRYDSLIERIDGLEEATAKSLKGTERRDQLDEVQNSSNEIIMGEQLQVKPTIETEQLPIYNDDISTDLMQQERLMDGSIPVENTSGSASQQNVSILTIAKEEKPNDQHESILDKLKQAVNDTAQKVIDNIPSFHTSTNQEQTILQNDAKTAHLELKTPIEQDDQSKNLKQSNINTGSTPDSTAAQQQQPSLFESIRQTIATPLSTVAETVQKTIDILRTAPEDNEVEHNKHDDTQDISTEDNKSILISPSKTERTYHEVPSYNHYAVRDAEPLLENFIRTNVLSNEKKVEDDLPVKEGIITRPSTQMQVLNDTYPWYSTYSELIETEDKLSLVYEQLSKTLDSISQPRETVVFQPEPYKRLSIPDYDQHVLSDTSVTLEKVHKLAEISNQITKVPSFKRDEIESTQTQQPENTIKISTIEVDDDGFVPVVRHRKRTVSSTQDKSEQLESAQFRDKKSVMISSDIDLKPVIIGHRPTLTTPASEIVHELESVSSVKQPLTATKNKKQKKKHKHDKEDIFFDAPQPEILRESVSESTITPLSSETSAPQQTNLTKDPSSMQSRPHKLSDFGEIPTDISARVNSVKQEMEELDEQLKQAIHKNKNEEQMNDRLSSNSIPTSKPNETLEDKEYQQQPSTPESETQQSILKSIQQTVTTPILAVSETIQKIVSDVVPFSTHSTLKDESQALVIPKDTNLQPSNVQVQEKNNETNISENYVDNQTNQGSIFTNLKDSISSTLSTIKSAATDILQPTDSNEPSENKDDTPKLEQQEKRSKKSRKQNKRPILDVSPTTIVRQDNGNLSSENPAILETKTDHLLSSVQSESQKIPDKEVSIINENFVSQSSMQEKADELSRMPIHSETLLERPKEVLETEEATSEHRNATSLQLDNNHSKANSSPIGRKSDINEQESLLTTLKKQITSTVSTIASSVMSPQDSKDAVKNEVFHEVSAAKEKKNKKNKKQKKELVSDLSTPTDGLLNKEDFKSEILPSKTGNQELEKLQDAPFSSVSYDKVKTMDTPVLAEVIGENNRQQVDLVDSSTSKSDGQKPSDEIIITTHQSELPSSNKRTDTSAKKTKKKKVPANTELGVESSTIQDLLQSQDKQDAVSTSITNIKADEVKRTSVSPMSSITATESLETHVATPPTQSTTSTIPEQSPDDSSKFVTTTDDSEWKIQNKGKSKSSKKKDEKRSLPLSMNLSSTIDPTHNQLSEKVSDTRVQADSDDESTVTPTNRIQISSPSDHTSGIDATVVTKKNKKKKQKSKEILSTKLSTSPEFQSSTITSNLSNQENQAFPNDDIKLKTKPAPSSTLPIISQPMSLQSHLNQEPTIKTTTTIASDKNGDEQQLREHNKHLLTDQTTYNDALLHTAVEDDKSASKLSSETDTTGENDISLSSYRDDLGRLRRKKPRKHTISSSKQDDELSQDYQNFVTSATKDDDNDDESPEKQTISAHWADAIAGGEDQSFDELQMMDAHTIERIDNSETNSKFDSVLPDYMKRPFPNRFRIDSERLPSYDRDISSPRSSSLTAERKPFETSSEKTLHSKNTIASEHPLRHELLLKSRRTTDITSSPLSTGSDTSENETRKIRQRRNSSERSEKSETSDLQLQPSRKQKQRPKMLKKDVEAKTLLTHEFDDNEIDDRRNLKSSEQETSDIVSSNIEEASTPLLEKIANKLNELTVNIPDVLPTITPQPQEDKTAIKEQRIDHIPTDLSVQSTNEPVTGPSEHKSLFGNLKNQVTSVLSSTASTISHILPFTNKTQLQETPSTTEDQQQEESLILREQLEGSRSELPKFDLNSIKNAEEQLYKTMPHVDRTSTTEKVTLTDSQTTESSKNKKKKTRKRSKQDSGHDDSGNIEQYFAGVKVQIDLPTTALNDISDQSDFHIIKSKHRQRSTSELSTTSSNKQQEQEESFADNEEDEDFSIRPLIIGSSTHSQDLEHSHLPLSPEIGSEVQHPAHPKKRRQRKRKSTSGDDVEFIAVLPSVLQGNQDEQEDSVQIELDENNVNQPTKSNILESIPSATDDASSSTKDAISSNRASQDNTKSEGKTIKNVVPSLQASSSNTPSVDEEVEIHRDQQLGETSVQSTDLLDRMQDAVSTVTDRLNQTTNQSLADTQPQTKLDEDTKDEEKSGFFEQLKPVHGYHSFTPNKYQYEPLNQTTTTIDDVQKKGLKYESGDAILARGFGKWLQEGRSMINETTKSITKTTSGLTSATQSLTIKPKSSNDDEEETDSALITSKSSSKKEPSYISEEKRIHETSGYAVNHPGASNWFNTVQWNNTTRQSPPDHDDKNKQQKQDETRNTEHNGEVQQRPPTVDSQASTFEERQAHLNNLSQINDDTLGLKFHGLESSSTSSQSSSSSKIWDPIKGLNSLDTLPSTSTKTETSFSPDDVQRCLGEDFYREAIEEKVFDSNQEFNDMEQPNVSERLSLNNTTNDNKKRTVTTKVVEVRRKGKQRKLDDDNTKSLLSGIILEPASASMNINKNEDDIADFENINNNNNNNPIDTRGLSFDEGTHFVAKQGRSASVTDSTTSWEVNRQDTDYSYALIIDDDTYMDIPVRQHENKEQPLLSKFINNDSNSIDQHSNSSNQYGDFTINDDNEIMPITQFYPSMIDSVGGRFTGILSTDDSFLSTGLINNVEPGPINSYSNRRKPSDSLKSFNIRRKNHQKKYIINDQDDEIYLNDTNGVYRRRRPTLSTVNQTNS</sequence>
<feature type="compositionally biased region" description="Basic and acidic residues" evidence="1">
    <location>
        <begin position="2217"/>
        <end position="2229"/>
    </location>
</feature>
<feature type="compositionally biased region" description="Polar residues" evidence="1">
    <location>
        <begin position="2297"/>
        <end position="2318"/>
    </location>
</feature>
<feature type="region of interest" description="Disordered" evidence="1">
    <location>
        <begin position="1613"/>
        <end position="1724"/>
    </location>
</feature>
<feature type="compositionally biased region" description="Basic and acidic residues" evidence="1">
    <location>
        <begin position="860"/>
        <end position="874"/>
    </location>
</feature>
<feature type="compositionally biased region" description="Polar residues" evidence="1">
    <location>
        <begin position="891"/>
        <end position="907"/>
    </location>
</feature>
<feature type="region of interest" description="Disordered" evidence="1">
    <location>
        <begin position="1"/>
        <end position="32"/>
    </location>
</feature>
<feature type="compositionally biased region" description="Polar residues" evidence="1">
    <location>
        <begin position="1328"/>
        <end position="1344"/>
    </location>
</feature>
<feature type="compositionally biased region" description="Basic and acidic residues" evidence="1">
    <location>
        <begin position="1906"/>
        <end position="1916"/>
    </location>
</feature>
<dbReference type="Proteomes" id="UP000681722">
    <property type="component" value="Unassembled WGS sequence"/>
</dbReference>
<feature type="compositionally biased region" description="Acidic residues" evidence="1">
    <location>
        <begin position="2007"/>
        <end position="2019"/>
    </location>
</feature>